<accession>A0A8S1PG32</accession>
<evidence type="ECO:0008006" key="4">
    <source>
        <dbReference type="Google" id="ProtNLM"/>
    </source>
</evidence>
<feature type="coiled-coil region" evidence="1">
    <location>
        <begin position="325"/>
        <end position="592"/>
    </location>
</feature>
<reference evidence="2" key="1">
    <citation type="submission" date="2021-01" db="EMBL/GenBank/DDBJ databases">
        <authorList>
            <consortium name="Genoscope - CEA"/>
            <person name="William W."/>
        </authorList>
    </citation>
    <scope>NUCLEOTIDE SEQUENCE</scope>
</reference>
<protein>
    <recommendedName>
        <fullName evidence="4">GRIP domain-containing protein</fullName>
    </recommendedName>
</protein>
<feature type="coiled-coil region" evidence="1">
    <location>
        <begin position="240"/>
        <end position="295"/>
    </location>
</feature>
<feature type="coiled-coil region" evidence="1">
    <location>
        <begin position="639"/>
        <end position="943"/>
    </location>
</feature>
<keyword evidence="3" id="KW-1185">Reference proteome</keyword>
<evidence type="ECO:0000313" key="2">
    <source>
        <dbReference type="EMBL" id="CAD8101388.1"/>
    </source>
</evidence>
<dbReference type="EMBL" id="CAJJDN010000075">
    <property type="protein sequence ID" value="CAD8101388.1"/>
    <property type="molecule type" value="Genomic_DNA"/>
</dbReference>
<name>A0A8S1PG32_9CILI</name>
<organism evidence="2 3">
    <name type="scientific">Paramecium sonneborni</name>
    <dbReference type="NCBI Taxonomy" id="65129"/>
    <lineage>
        <taxon>Eukaryota</taxon>
        <taxon>Sar</taxon>
        <taxon>Alveolata</taxon>
        <taxon>Ciliophora</taxon>
        <taxon>Intramacronucleata</taxon>
        <taxon>Oligohymenophorea</taxon>
        <taxon>Peniculida</taxon>
        <taxon>Parameciidae</taxon>
        <taxon>Paramecium</taxon>
    </lineage>
</organism>
<dbReference type="Proteomes" id="UP000692954">
    <property type="component" value="Unassembled WGS sequence"/>
</dbReference>
<feature type="coiled-coil region" evidence="1">
    <location>
        <begin position="1938"/>
        <end position="1965"/>
    </location>
</feature>
<feature type="coiled-coil region" evidence="1">
    <location>
        <begin position="969"/>
        <end position="1035"/>
    </location>
</feature>
<keyword evidence="1" id="KW-0175">Coiled coil</keyword>
<sequence length="2049" mass="242196">MQKLSRQNTQTAFYSPQPGICSPQPLRQIISPGIYGPRNSQNFLIDSYTTKHQDQDSDRLLGSSLRFNMLKDCHQQIEKEISVLKSNLLQSRMSGDNFQFSQQPLDKLLKPMFDKGTHKTEQIRADDLLTEILQELSIISTNAKKLQNQQSSQKLQMLLIKDIREIIMGYNAINQICQTAQISINQLQNINIPQLLKKEELNKLYSLVEKHQKIYPQSFDQLYQIIACSLQSKEQDHNKLIEINTQLRQYESQNKDLNIKNKNLFAVITKLEAKVNKLENKKQQLEFTNKQFSNQLHNSHRASENYQDNDKFKSKNGLIESQSSLDSKNNQNKLLETQLNQFQDHIVEKETEIMNLKQQIEEQNQIIQNHQKKVKQLENENKLLKLQISKVLESEKLLQKQKLEVNSEYQNYKDDSSQKLKSLSQEIVDLKQKSNKNSSIDRSLEVEQLNQQISKLKTEKEDKERENNQTQLKLQEIKQKYNDLKQSFQELSDQYQHDQQMNKQIVQSLQTQKEDFENRNSEQQSLFQLDMVSQQEIETQQQLIKQLENDLQQAQFAFKQQENKLLNYEDEINNLKAQIKRLELEHTEQLHILDNTIQSKDQIIQQYESNSRILNDTPEQLRSKSMEQTTIQGHLKSQIDTLNRSLSNFEQQIRDLTKVNNQYQDQINAKDKIIKNKNQEINQLQQQLKEFQGINQKIQVQERTIHHHEKQISNLNQTIQKLQESLNFKDQIILGKQHEIEMLQNQKKDYAQQQKQQTLLFEQQHQKAKLEQQELQNKIKKLEDQIFAKQKDEITLTEQQKIYLNQIQQLELQIKKLKQDYEDEKKQFIEKIQKLIQELEEAEKLQNQSNEKQILFENTQSRLIIMENELISAQDQIQQLESRIQDLQNDIKIERQSFLKENQLKIDELNSQYQENEELVAINQDLTQKNIQLSNEIQILQQSQINIQSQYQQEIEKFRNTENNNKQIIKKQELQIEELNLQIELFKQSQKDANLEKVKLSEMINEQLKTITDLNNQLQINIQKNDQQIEETKAQYSSELVIREAELISKVMKQTGEIQKLLFQIGVLIEELEKNKQTIDKLEIKIAESEQKYQILNQQLKVLESQSQQQIQSQIEKQSQQVQQQEFKISNLQNELNEKTIELQTLLLQNQIQEQDINNSQVQIENLNQQLKHEQQENQDQNLKCQNLNQELLNNKQQNQDLQNRITELEQNQLAKESKINELQQLLSQEQGKCSNLINEIKEKSDQIDQQTIEIKQIKNDNNHLKDLKINLEKNLEAKEIIITNNIDIINGLDLNIKNKNQELIEKENKYQNQMKEIEKCTNKIQQLQSQITIFESQIQERTQYTQLIQKELNLQQHQNQELEQSNKKLQLQINQLTQNFNQLNKEHQELLEKTNALKNEILELEKNNKELVENQVQITNKIEADQAQNRLIVSLQEQINHLQQTIQQLENDLKGKQNQIMLSIQESQAQEQKLLQQNNQLVQDHDEQIAQQKIDYEKVKQQNNQLSLQTDFQQQDIKQLKLELQQEIENRQQINNQKIELNNQLVHLNQKLLQKEQQNQQLDQQLKDAETLLLKEQKKLNQQIENLNSQISALRRQVDEMKKTLIIKDIDIAGYSKREIEAMKLFDYKDAEILTLQNEIEFLKDQENSIQNKKDNESTKQSSQKDPEILTLQRELEMIKNQQIIKENQLIKQIEEKNTEILELKCEIEKFQNDVLKRENQNNVNEINGLLDKKDSEIIALKNEIEVQIVQMNKIQASQIQSSSILNEIKALFNQENILDYLRQFKSQHEKQCERKFIYYQCLQSLMDEYLRNQPAAFYAQNYLKLTQQEQNNLLAYQKDIQLMKAKLPIKTALSNIKEQNNEDLSLPSNEDQPEINQNDISGFIEDLEISAIVNNDKNKKENSNYNKQLSHTEEVNILKCKLEAANEENVKIIAKFQILLERIAAKEEQMVQLNNLARDYKHKMMAMQKTSVDPQAVHAKAHLRDCLKKFLTACGPKTQKFDLAEAILITLFQFLEFSEKEKEEILDELALKPADKKKGIVQILFKK</sequence>
<evidence type="ECO:0000256" key="1">
    <source>
        <dbReference type="SAM" id="Coils"/>
    </source>
</evidence>
<dbReference type="OrthoDB" id="309936at2759"/>
<comment type="caution">
    <text evidence="2">The sequence shown here is derived from an EMBL/GenBank/DDBJ whole genome shotgun (WGS) entry which is preliminary data.</text>
</comment>
<feature type="coiled-coil region" evidence="1">
    <location>
        <begin position="1688"/>
        <end position="1722"/>
    </location>
</feature>
<evidence type="ECO:0000313" key="3">
    <source>
        <dbReference type="Proteomes" id="UP000692954"/>
    </source>
</evidence>
<feature type="coiled-coil region" evidence="1">
    <location>
        <begin position="1065"/>
        <end position="1605"/>
    </location>
</feature>
<proteinExistence type="predicted"/>
<gene>
    <name evidence="2" type="ORF">PSON_ATCC_30995.1.T0750248</name>
</gene>